<feature type="binding site" evidence="6">
    <location>
        <begin position="39"/>
        <end position="41"/>
    </location>
    <ligand>
        <name>S-adenosyl-L-methionine</name>
        <dbReference type="ChEBI" id="CHEBI:59789"/>
    </ligand>
</feature>
<dbReference type="Gene3D" id="3.40.50.150">
    <property type="entry name" value="Vaccinia Virus protein VP39"/>
    <property type="match status" value="1"/>
</dbReference>
<evidence type="ECO:0000256" key="2">
    <source>
        <dbReference type="ARBA" id="ARBA00022552"/>
    </source>
</evidence>
<name>A0ABV9S6M4_9PSEU</name>
<dbReference type="EC" id="2.1.1.199" evidence="6"/>
<dbReference type="InterPro" id="IPR023397">
    <property type="entry name" value="SAM-dep_MeTrfase_MraW_recog"/>
</dbReference>
<comment type="subcellular location">
    <subcellularLocation>
        <location evidence="6">Cytoplasm</location>
    </subcellularLocation>
</comment>
<keyword evidence="3 6" id="KW-0489">Methyltransferase</keyword>
<dbReference type="PANTHER" id="PTHR11265">
    <property type="entry name" value="S-ADENOSYL-METHYLTRANSFERASE MRAW"/>
    <property type="match status" value="1"/>
</dbReference>
<dbReference type="PIRSF" id="PIRSF004486">
    <property type="entry name" value="MraW"/>
    <property type="match status" value="1"/>
</dbReference>
<dbReference type="PANTHER" id="PTHR11265:SF0">
    <property type="entry name" value="12S RRNA N4-METHYLCYTIDINE METHYLTRANSFERASE"/>
    <property type="match status" value="1"/>
</dbReference>
<dbReference type="Pfam" id="PF01795">
    <property type="entry name" value="Methyltransf_5"/>
    <property type="match status" value="1"/>
</dbReference>
<keyword evidence="4 6" id="KW-0808">Transferase</keyword>
<dbReference type="InterPro" id="IPR029063">
    <property type="entry name" value="SAM-dependent_MTases_sf"/>
</dbReference>
<dbReference type="Gene3D" id="1.10.150.170">
    <property type="entry name" value="Putative methyltransferase TM0872, insert domain"/>
    <property type="match status" value="1"/>
</dbReference>
<evidence type="ECO:0000313" key="8">
    <source>
        <dbReference type="Proteomes" id="UP001595859"/>
    </source>
</evidence>
<dbReference type="InterPro" id="IPR002903">
    <property type="entry name" value="RsmH"/>
</dbReference>
<comment type="catalytic activity">
    <reaction evidence="6">
        <text>cytidine(1402) in 16S rRNA + S-adenosyl-L-methionine = N(4)-methylcytidine(1402) in 16S rRNA + S-adenosyl-L-homocysteine + H(+)</text>
        <dbReference type="Rhea" id="RHEA:42928"/>
        <dbReference type="Rhea" id="RHEA-COMP:10286"/>
        <dbReference type="Rhea" id="RHEA-COMP:10287"/>
        <dbReference type="ChEBI" id="CHEBI:15378"/>
        <dbReference type="ChEBI" id="CHEBI:57856"/>
        <dbReference type="ChEBI" id="CHEBI:59789"/>
        <dbReference type="ChEBI" id="CHEBI:74506"/>
        <dbReference type="ChEBI" id="CHEBI:82748"/>
        <dbReference type="EC" id="2.1.1.199"/>
    </reaction>
</comment>
<keyword evidence="6" id="KW-0963">Cytoplasm</keyword>
<feature type="binding site" evidence="6">
    <location>
        <position position="109"/>
    </location>
    <ligand>
        <name>S-adenosyl-L-methionine</name>
        <dbReference type="ChEBI" id="CHEBI:59789"/>
    </ligand>
</feature>
<dbReference type="SUPFAM" id="SSF53335">
    <property type="entry name" value="S-adenosyl-L-methionine-dependent methyltransferases"/>
    <property type="match status" value="1"/>
</dbReference>
<feature type="binding site" evidence="6">
    <location>
        <position position="58"/>
    </location>
    <ligand>
        <name>S-adenosyl-L-methionine</name>
        <dbReference type="ChEBI" id="CHEBI:59789"/>
    </ligand>
</feature>
<reference evidence="8" key="1">
    <citation type="journal article" date="2019" name="Int. J. Syst. Evol. Microbiol.">
        <title>The Global Catalogue of Microorganisms (GCM) 10K type strain sequencing project: providing services to taxonomists for standard genome sequencing and annotation.</title>
        <authorList>
            <consortium name="The Broad Institute Genomics Platform"/>
            <consortium name="The Broad Institute Genome Sequencing Center for Infectious Disease"/>
            <person name="Wu L."/>
            <person name="Ma J."/>
        </authorList>
    </citation>
    <scope>NUCLEOTIDE SEQUENCE [LARGE SCALE GENOMIC DNA]</scope>
    <source>
        <strain evidence="8">ZS-22-S1</strain>
    </source>
</reference>
<keyword evidence="2 6" id="KW-0698">rRNA processing</keyword>
<evidence type="ECO:0000256" key="4">
    <source>
        <dbReference type="ARBA" id="ARBA00022679"/>
    </source>
</evidence>
<dbReference type="RefSeq" id="WP_378058247.1">
    <property type="nucleotide sequence ID" value="NZ_JBHSIS010000010.1"/>
</dbReference>
<evidence type="ECO:0000256" key="5">
    <source>
        <dbReference type="ARBA" id="ARBA00022691"/>
    </source>
</evidence>
<dbReference type="GO" id="GO:0008168">
    <property type="term" value="F:methyltransferase activity"/>
    <property type="evidence" value="ECO:0007669"/>
    <property type="project" value="UniProtKB-KW"/>
</dbReference>
<comment type="similarity">
    <text evidence="1 6">Belongs to the methyltransferase superfamily. RsmH family.</text>
</comment>
<proteinExistence type="inferred from homology"/>
<comment type="caution">
    <text evidence="7">The sequence shown here is derived from an EMBL/GenBank/DDBJ whole genome shotgun (WGS) entry which is preliminary data.</text>
</comment>
<feature type="binding site" evidence="6">
    <location>
        <position position="85"/>
    </location>
    <ligand>
        <name>S-adenosyl-L-methionine</name>
        <dbReference type="ChEBI" id="CHEBI:59789"/>
    </ligand>
</feature>
<dbReference type="EMBL" id="JBHSIS010000010">
    <property type="protein sequence ID" value="MFC4856266.1"/>
    <property type="molecule type" value="Genomic_DNA"/>
</dbReference>
<dbReference type="GO" id="GO:0032259">
    <property type="term" value="P:methylation"/>
    <property type="evidence" value="ECO:0007669"/>
    <property type="project" value="UniProtKB-KW"/>
</dbReference>
<dbReference type="HAMAP" id="MF_01007">
    <property type="entry name" value="16SrRNA_methyltr_H"/>
    <property type="match status" value="1"/>
</dbReference>
<accession>A0ABV9S6M4</accession>
<evidence type="ECO:0000313" key="7">
    <source>
        <dbReference type="EMBL" id="MFC4856266.1"/>
    </source>
</evidence>
<evidence type="ECO:0000256" key="1">
    <source>
        <dbReference type="ARBA" id="ARBA00010396"/>
    </source>
</evidence>
<evidence type="ECO:0000256" key="3">
    <source>
        <dbReference type="ARBA" id="ARBA00022603"/>
    </source>
</evidence>
<dbReference type="Proteomes" id="UP001595859">
    <property type="component" value="Unassembled WGS sequence"/>
</dbReference>
<keyword evidence="5 6" id="KW-0949">S-adenosyl-L-methionine</keyword>
<evidence type="ECO:0000256" key="6">
    <source>
        <dbReference type="HAMAP-Rule" id="MF_01007"/>
    </source>
</evidence>
<dbReference type="SUPFAM" id="SSF81799">
    <property type="entry name" value="Putative methyltransferase TM0872, insert domain"/>
    <property type="match status" value="1"/>
</dbReference>
<sequence>MGENSTAHVPVLLERVLALFEPALTQPGAVLVDTTLGLGGHADALLSAHPALTLVGLDRDPNALDRSRERLARHGDRVHLVHAVYDELPDVLSRLGIAPRGGVAGVLMDLGVSSMQLDVAERGFAYSRDAPLDMRMDPTAELTAARVLNTYPPGDLVRILREYGEERFAKRIVERVVRARAVEPFTASGRLVELLYEAVPAASRRTGGHPAKRTFQALRIEVNGELDALRSAVPAALRALRVGGRIVVESYQSLEDRIVKQALARLAKSRTPEGVPVELPGHGPQLKLLTRGAEQANEQEIEHNPRAASVRLRAAERILEAA</sequence>
<gene>
    <name evidence="6 7" type="primary">rsmH</name>
    <name evidence="7" type="ORF">ACFPCV_22410</name>
</gene>
<comment type="function">
    <text evidence="6">Specifically methylates the N4 position of cytidine in position 1402 (C1402) of 16S rRNA.</text>
</comment>
<protein>
    <recommendedName>
        <fullName evidence="6">Ribosomal RNA small subunit methyltransferase H</fullName>
        <ecNumber evidence="6">2.1.1.199</ecNumber>
    </recommendedName>
    <alternativeName>
        <fullName evidence="6">16S rRNA m(4)C1402 methyltransferase</fullName>
    </alternativeName>
    <alternativeName>
        <fullName evidence="6">rRNA (cytosine-N(4)-)-methyltransferase RsmH</fullName>
    </alternativeName>
</protein>
<dbReference type="NCBIfam" id="TIGR00006">
    <property type="entry name" value="16S rRNA (cytosine(1402)-N(4))-methyltransferase RsmH"/>
    <property type="match status" value="1"/>
</dbReference>
<organism evidence="7 8">
    <name type="scientific">Actinophytocola glycyrrhizae</name>
    <dbReference type="NCBI Taxonomy" id="2044873"/>
    <lineage>
        <taxon>Bacteria</taxon>
        <taxon>Bacillati</taxon>
        <taxon>Actinomycetota</taxon>
        <taxon>Actinomycetes</taxon>
        <taxon>Pseudonocardiales</taxon>
        <taxon>Pseudonocardiaceae</taxon>
    </lineage>
</organism>
<keyword evidence="8" id="KW-1185">Reference proteome</keyword>
<feature type="binding site" evidence="6">
    <location>
        <position position="116"/>
    </location>
    <ligand>
        <name>S-adenosyl-L-methionine</name>
        <dbReference type="ChEBI" id="CHEBI:59789"/>
    </ligand>
</feature>